<organism evidence="2 3">
    <name type="scientific">Ohessyouella blattaphilus</name>
    <dbReference type="NCBI Taxonomy" id="2949333"/>
    <lineage>
        <taxon>Bacteria</taxon>
        <taxon>Bacillati</taxon>
        <taxon>Bacillota</taxon>
        <taxon>Clostridia</taxon>
        <taxon>Lachnospirales</taxon>
        <taxon>Lachnospiraceae</taxon>
        <taxon>Ohessyouella</taxon>
    </lineage>
</organism>
<dbReference type="EMBL" id="JAMZFV010000005">
    <property type="protein sequence ID" value="MCP1109693.1"/>
    <property type="molecule type" value="Genomic_DNA"/>
</dbReference>
<feature type="transmembrane region" description="Helical" evidence="1">
    <location>
        <begin position="64"/>
        <end position="82"/>
    </location>
</feature>
<keyword evidence="1" id="KW-0812">Transmembrane</keyword>
<evidence type="ECO:0000313" key="3">
    <source>
        <dbReference type="Proteomes" id="UP001523565"/>
    </source>
</evidence>
<feature type="transmembrane region" description="Helical" evidence="1">
    <location>
        <begin position="226"/>
        <end position="247"/>
    </location>
</feature>
<evidence type="ECO:0000313" key="2">
    <source>
        <dbReference type="EMBL" id="MCP1109693.1"/>
    </source>
</evidence>
<feature type="transmembrane region" description="Helical" evidence="1">
    <location>
        <begin position="259"/>
        <end position="276"/>
    </location>
</feature>
<keyword evidence="1" id="KW-0472">Membrane</keyword>
<keyword evidence="1" id="KW-1133">Transmembrane helix</keyword>
<reference evidence="2 3" key="1">
    <citation type="journal article" date="2022" name="Genome Biol. Evol.">
        <title>Host diet, physiology and behaviors set the stage for Lachnospiraceae cladogenesis.</title>
        <authorList>
            <person name="Vera-Ponce De Leon A."/>
            <person name="Schneider M."/>
            <person name="Jahnes B.C."/>
            <person name="Sadowski V."/>
            <person name="Camuy-Velez L.A."/>
            <person name="Duan J."/>
            <person name="Sabree Z.L."/>
        </authorList>
    </citation>
    <scope>NUCLEOTIDE SEQUENCE [LARGE SCALE GENOMIC DNA]</scope>
    <source>
        <strain evidence="2 3">PAL227</strain>
    </source>
</reference>
<gene>
    <name evidence="2" type="ORF">NK118_05430</name>
</gene>
<evidence type="ECO:0000256" key="1">
    <source>
        <dbReference type="SAM" id="Phobius"/>
    </source>
</evidence>
<dbReference type="Pfam" id="PF19478">
    <property type="entry name" value="TrbL_2"/>
    <property type="match status" value="1"/>
</dbReference>
<keyword evidence="3" id="KW-1185">Reference proteome</keyword>
<feature type="transmembrane region" description="Helical" evidence="1">
    <location>
        <begin position="102"/>
        <end position="124"/>
    </location>
</feature>
<sequence>MDSLLEKIGEWIRQGLIDAIMGSFTGMFDSINQQVGDVAVQVGTTPGAWNPGVFSMIRALSETVIIPIAGMILTFILCYELIQMIIDKNNMHDFDTWIFFKWIFKTFCATYILTHTFDIVIGIFDVAQHVVNGSAGLISGSLDMNNAIALDTLQAQLEAMDVWALIGLWMQTSIVSLCITAMSICIFLIIYGRMIEIYLTMSVAPIPLSTMANREWGTMGQNYLKALFALGFQGFLIMVCVAIYAVLIQGIATADSVHMAIWGCAGYTALLCFTLFKTGSMAKSLFGSH</sequence>
<name>A0ABT1EGB1_9FIRM</name>
<dbReference type="InterPro" id="IPR045798">
    <property type="entry name" value="TrbL_Firmicutes"/>
</dbReference>
<dbReference type="RefSeq" id="WP_262068571.1">
    <property type="nucleotide sequence ID" value="NZ_JAMXOC010000005.1"/>
</dbReference>
<comment type="caution">
    <text evidence="2">The sequence shown here is derived from an EMBL/GenBank/DDBJ whole genome shotgun (WGS) entry which is preliminary data.</text>
</comment>
<feature type="transmembrane region" description="Helical" evidence="1">
    <location>
        <begin position="168"/>
        <end position="191"/>
    </location>
</feature>
<accession>A0ABT1EGB1</accession>
<dbReference type="Proteomes" id="UP001523565">
    <property type="component" value="Unassembled WGS sequence"/>
</dbReference>
<protein>
    <submittedName>
        <fullName evidence="2">CD0415/CD1112 family protein</fullName>
    </submittedName>
</protein>
<proteinExistence type="predicted"/>